<proteinExistence type="predicted"/>
<keyword evidence="2" id="KW-1185">Reference proteome</keyword>
<dbReference type="AlphaFoldDB" id="A0A9N9TD08"/>
<evidence type="ECO:0008006" key="3">
    <source>
        <dbReference type="Google" id="ProtNLM"/>
    </source>
</evidence>
<dbReference type="Proteomes" id="UP001153709">
    <property type="component" value="Chromosome 8"/>
</dbReference>
<organism evidence="1 2">
    <name type="scientific">Diabrotica balteata</name>
    <name type="common">Banded cucumber beetle</name>
    <dbReference type="NCBI Taxonomy" id="107213"/>
    <lineage>
        <taxon>Eukaryota</taxon>
        <taxon>Metazoa</taxon>
        <taxon>Ecdysozoa</taxon>
        <taxon>Arthropoda</taxon>
        <taxon>Hexapoda</taxon>
        <taxon>Insecta</taxon>
        <taxon>Pterygota</taxon>
        <taxon>Neoptera</taxon>
        <taxon>Endopterygota</taxon>
        <taxon>Coleoptera</taxon>
        <taxon>Polyphaga</taxon>
        <taxon>Cucujiformia</taxon>
        <taxon>Chrysomeloidea</taxon>
        <taxon>Chrysomelidae</taxon>
        <taxon>Galerucinae</taxon>
        <taxon>Diabroticina</taxon>
        <taxon>Diabroticites</taxon>
        <taxon>Diabrotica</taxon>
    </lineage>
</organism>
<dbReference type="EMBL" id="OU898283">
    <property type="protein sequence ID" value="CAG9839045.1"/>
    <property type="molecule type" value="Genomic_DNA"/>
</dbReference>
<gene>
    <name evidence="1" type="ORF">DIABBA_LOCUS11851</name>
</gene>
<name>A0A9N9TD08_DIABA</name>
<sequence length="129" mass="14469">MLIAAADFEGVSKTSACVIVKQVTEAICTLRNTYLHATEMELQEFNKKFYNIARFLYVLGAIDCTHIRIQSPGGDQAYYKNLNGYFSWNVQTVCDATFNNSRLKARLVEREFGANSALLGDSVYGITHL</sequence>
<evidence type="ECO:0000313" key="2">
    <source>
        <dbReference type="Proteomes" id="UP001153709"/>
    </source>
</evidence>
<protein>
    <recommendedName>
        <fullName evidence="3">Nuclease HARBI1</fullName>
    </recommendedName>
</protein>
<reference evidence="1" key="1">
    <citation type="submission" date="2022-01" db="EMBL/GenBank/DDBJ databases">
        <authorList>
            <person name="King R."/>
        </authorList>
    </citation>
    <scope>NUCLEOTIDE SEQUENCE</scope>
</reference>
<evidence type="ECO:0000313" key="1">
    <source>
        <dbReference type="EMBL" id="CAG9839045.1"/>
    </source>
</evidence>
<accession>A0A9N9TD08</accession>
<dbReference type="OrthoDB" id="6764841at2759"/>